<gene>
    <name evidence="1" type="ORF">T02_1918</name>
</gene>
<evidence type="ECO:0000313" key="1">
    <source>
        <dbReference type="EMBL" id="KRZ47649.1"/>
    </source>
</evidence>
<protein>
    <submittedName>
        <fullName evidence="1">Uncharacterized protein</fullName>
    </submittedName>
</protein>
<reference evidence="1 2" key="1">
    <citation type="submission" date="2015-05" db="EMBL/GenBank/DDBJ databases">
        <title>Evolution of Trichinella species and genotypes.</title>
        <authorList>
            <person name="Korhonen P.K."/>
            <person name="Edoardo P."/>
            <person name="Giuseppe L.R."/>
            <person name="Gasser R.B."/>
        </authorList>
    </citation>
    <scope>NUCLEOTIDE SEQUENCE [LARGE SCALE GENOMIC DNA]</scope>
    <source>
        <strain evidence="1">ISS10</strain>
    </source>
</reference>
<organism evidence="1 2">
    <name type="scientific">Trichinella nativa</name>
    <dbReference type="NCBI Taxonomy" id="6335"/>
    <lineage>
        <taxon>Eukaryota</taxon>
        <taxon>Metazoa</taxon>
        <taxon>Ecdysozoa</taxon>
        <taxon>Nematoda</taxon>
        <taxon>Enoplea</taxon>
        <taxon>Dorylaimia</taxon>
        <taxon>Trichinellida</taxon>
        <taxon>Trichinellidae</taxon>
        <taxon>Trichinella</taxon>
    </lineage>
</organism>
<dbReference type="OrthoDB" id="10607563at2759"/>
<dbReference type="EMBL" id="JYDW01000633">
    <property type="protein sequence ID" value="KRZ47649.1"/>
    <property type="molecule type" value="Genomic_DNA"/>
</dbReference>
<dbReference type="AlphaFoldDB" id="A0A0V1KKH8"/>
<keyword evidence="2" id="KW-1185">Reference proteome</keyword>
<sequence>MSLSYSFTKPITFLEVFDLTLAILKLAEVVDLGFVQKESDSNYRQRHLATVAWQQRTPNSFFPSHRKPGQSRKKHVWQNPASSDKLLKTVLFEYHYGEIHPLAQPPVAETDRIPVHVLRSSRDCARFPDG</sequence>
<dbReference type="Proteomes" id="UP000054721">
    <property type="component" value="Unassembled WGS sequence"/>
</dbReference>
<evidence type="ECO:0000313" key="2">
    <source>
        <dbReference type="Proteomes" id="UP000054721"/>
    </source>
</evidence>
<comment type="caution">
    <text evidence="1">The sequence shown here is derived from an EMBL/GenBank/DDBJ whole genome shotgun (WGS) entry which is preliminary data.</text>
</comment>
<name>A0A0V1KKH8_9BILA</name>
<proteinExistence type="predicted"/>
<accession>A0A0V1KKH8</accession>